<sequence>MPENPTLRQVVVKLLKVFTVMIISYVALMALYFAAEYNASSRLKNINILVADLDHSIIGDHFLSFTRKDNDSPGQVNWSVQSGYKDVESVIVDVENGNYWGAIVVQANATSMLLTAASEQLVSYNPTKAFLFIYDGGRDPVSVKRHVVASMYIQFAQFIKIFNLTWITLLLTTANDQGASLAPLVNAPQILGTPVAFEERDLHQPTTSIITSATSVAYIWIFLVAGGSTYLVAHCVQPLTRSASVRRTMVLLLLPLFVFLFSFSMAYTVLLWGFGVPFESAGQFIFLFMGMLLLQSAVASLVLFLVFLIPVVFIPLITITFMVMNVIAVFHPVELMPLFYRWVYAMPFLNAVQLARYVLMGSYNQLAYNLPILFAWVLVPLTLLPFAITRQKRLMMEVLALEGHERQRDKQRSYSDKDTDYRHQGGERDYDPMAAGVGTSRQHNRSNEAASLRYGPHRSRGQGESVSVYDNPSQSVEDELERRPQRHHHHHLRDSMNDDSDVFDEEDDDDPDGMDVIENNAAVLSAAQRIRPLRPPGILLGSRAVPSAPPETQ</sequence>
<evidence type="ECO:0000259" key="3">
    <source>
        <dbReference type="Pfam" id="PF12051"/>
    </source>
</evidence>
<keyword evidence="5" id="KW-1185">Reference proteome</keyword>
<feature type="transmembrane region" description="Helical" evidence="2">
    <location>
        <begin position="284"/>
        <end position="306"/>
    </location>
</feature>
<feature type="region of interest" description="Disordered" evidence="1">
    <location>
        <begin position="407"/>
        <end position="516"/>
    </location>
</feature>
<dbReference type="Proteomes" id="UP000749646">
    <property type="component" value="Unassembled WGS sequence"/>
</dbReference>
<feature type="non-terminal residue" evidence="4">
    <location>
        <position position="1"/>
    </location>
</feature>
<protein>
    <recommendedName>
        <fullName evidence="3">DUF3533 domain-containing protein</fullName>
    </recommendedName>
</protein>
<proteinExistence type="predicted"/>
<feature type="domain" description="DUF3533" evidence="3">
    <location>
        <begin position="21"/>
        <end position="379"/>
    </location>
</feature>
<comment type="caution">
    <text evidence="4">The sequence shown here is derived from an EMBL/GenBank/DDBJ whole genome shotgun (WGS) entry which is preliminary data.</text>
</comment>
<feature type="transmembrane region" description="Helical" evidence="2">
    <location>
        <begin position="14"/>
        <end position="35"/>
    </location>
</feature>
<gene>
    <name evidence="4" type="ORF">BGZ65_012539</name>
</gene>
<feature type="transmembrane region" description="Helical" evidence="2">
    <location>
        <begin position="209"/>
        <end position="232"/>
    </location>
</feature>
<keyword evidence="2" id="KW-0812">Transmembrane</keyword>
<organism evidence="4 5">
    <name type="scientific">Modicella reniformis</name>
    <dbReference type="NCBI Taxonomy" id="1440133"/>
    <lineage>
        <taxon>Eukaryota</taxon>
        <taxon>Fungi</taxon>
        <taxon>Fungi incertae sedis</taxon>
        <taxon>Mucoromycota</taxon>
        <taxon>Mortierellomycotina</taxon>
        <taxon>Mortierellomycetes</taxon>
        <taxon>Mortierellales</taxon>
        <taxon>Mortierellaceae</taxon>
        <taxon>Modicella</taxon>
    </lineage>
</organism>
<reference evidence="4" key="1">
    <citation type="journal article" date="2020" name="Fungal Divers.">
        <title>Resolving the Mortierellaceae phylogeny through synthesis of multi-gene phylogenetics and phylogenomics.</title>
        <authorList>
            <person name="Vandepol N."/>
            <person name="Liber J."/>
            <person name="Desiro A."/>
            <person name="Na H."/>
            <person name="Kennedy M."/>
            <person name="Barry K."/>
            <person name="Grigoriev I.V."/>
            <person name="Miller A.N."/>
            <person name="O'Donnell K."/>
            <person name="Stajich J.E."/>
            <person name="Bonito G."/>
        </authorList>
    </citation>
    <scope>NUCLEOTIDE SEQUENCE</scope>
    <source>
        <strain evidence="4">MES-2147</strain>
    </source>
</reference>
<accession>A0A9P6SNJ2</accession>
<evidence type="ECO:0000313" key="4">
    <source>
        <dbReference type="EMBL" id="KAF9984809.1"/>
    </source>
</evidence>
<dbReference type="InterPro" id="IPR053001">
    <property type="entry name" value="MNNG_permease-like"/>
</dbReference>
<feature type="transmembrane region" description="Helical" evidence="2">
    <location>
        <begin position="366"/>
        <end position="388"/>
    </location>
</feature>
<keyword evidence="2" id="KW-0472">Membrane</keyword>
<feature type="transmembrane region" description="Helical" evidence="2">
    <location>
        <begin position="342"/>
        <end position="360"/>
    </location>
</feature>
<feature type="transmembrane region" description="Helical" evidence="2">
    <location>
        <begin position="252"/>
        <end position="272"/>
    </location>
</feature>
<feature type="compositionally biased region" description="Basic and acidic residues" evidence="1">
    <location>
        <begin position="407"/>
        <end position="431"/>
    </location>
</feature>
<dbReference type="OrthoDB" id="2140105at2759"/>
<keyword evidence="2" id="KW-1133">Transmembrane helix</keyword>
<feature type="transmembrane region" description="Helical" evidence="2">
    <location>
        <begin position="312"/>
        <end position="330"/>
    </location>
</feature>
<name>A0A9P6SNJ2_9FUNG</name>
<feature type="compositionally biased region" description="Polar residues" evidence="1">
    <location>
        <begin position="462"/>
        <end position="475"/>
    </location>
</feature>
<dbReference type="Pfam" id="PF12051">
    <property type="entry name" value="DUF3533"/>
    <property type="match status" value="1"/>
</dbReference>
<dbReference type="PANTHER" id="PTHR34814:SF2">
    <property type="entry name" value="DUF3533 DOMAIN-CONTAINING PROTEIN"/>
    <property type="match status" value="1"/>
</dbReference>
<evidence type="ECO:0000256" key="2">
    <source>
        <dbReference type="SAM" id="Phobius"/>
    </source>
</evidence>
<dbReference type="GO" id="GO:0016020">
    <property type="term" value="C:membrane"/>
    <property type="evidence" value="ECO:0007669"/>
    <property type="project" value="TreeGrafter"/>
</dbReference>
<evidence type="ECO:0000256" key="1">
    <source>
        <dbReference type="SAM" id="MobiDB-lite"/>
    </source>
</evidence>
<feature type="compositionally biased region" description="Acidic residues" evidence="1">
    <location>
        <begin position="497"/>
        <end position="515"/>
    </location>
</feature>
<dbReference type="PANTHER" id="PTHR34814">
    <property type="entry name" value="NITROSOGUANIDINE RESISTANCE PROTEIN SNG1"/>
    <property type="match status" value="1"/>
</dbReference>
<dbReference type="EMBL" id="JAAAHW010003351">
    <property type="protein sequence ID" value="KAF9984809.1"/>
    <property type="molecule type" value="Genomic_DNA"/>
</dbReference>
<evidence type="ECO:0000313" key="5">
    <source>
        <dbReference type="Proteomes" id="UP000749646"/>
    </source>
</evidence>
<dbReference type="AlphaFoldDB" id="A0A9P6SNJ2"/>
<dbReference type="InterPro" id="IPR022703">
    <property type="entry name" value="DUF3533"/>
</dbReference>